<gene>
    <name evidence="2" type="ORF">SFLOR_v1c10780</name>
</gene>
<feature type="transmembrane region" description="Helical" evidence="1">
    <location>
        <begin position="318"/>
        <end position="337"/>
    </location>
</feature>
<name>A0A2K8SFA6_9MOLU</name>
<proteinExistence type="predicted"/>
<accession>A0A2K8SFA6</accession>
<dbReference type="AlphaFoldDB" id="A0A2K8SFA6"/>
<dbReference type="Proteomes" id="UP000231823">
    <property type="component" value="Chromosome"/>
</dbReference>
<organism evidence="2 3">
    <name type="scientific">Spiroplasma floricola 23-6</name>
    <dbReference type="NCBI Taxonomy" id="1336749"/>
    <lineage>
        <taxon>Bacteria</taxon>
        <taxon>Bacillati</taxon>
        <taxon>Mycoplasmatota</taxon>
        <taxon>Mollicutes</taxon>
        <taxon>Entomoplasmatales</taxon>
        <taxon>Spiroplasmataceae</taxon>
        <taxon>Spiroplasma</taxon>
    </lineage>
</organism>
<keyword evidence="3" id="KW-1185">Reference proteome</keyword>
<keyword evidence="1" id="KW-1133">Transmembrane helix</keyword>
<reference evidence="2 3" key="1">
    <citation type="submission" date="2017-12" db="EMBL/GenBank/DDBJ databases">
        <title>Complete genome sequence of Spiroplasma floricola 23-6 (ATCC 29989).</title>
        <authorList>
            <person name="Tsai Y.-M."/>
            <person name="Wu P.-S."/>
            <person name="Lo W.-S."/>
            <person name="Kuo C.-H."/>
        </authorList>
    </citation>
    <scope>NUCLEOTIDE SEQUENCE [LARGE SCALE GENOMIC DNA]</scope>
    <source>
        <strain evidence="2 3">23-6</strain>
    </source>
</reference>
<protein>
    <submittedName>
        <fullName evidence="2">Uncharacterized protein</fullName>
    </submittedName>
</protein>
<evidence type="ECO:0000256" key="1">
    <source>
        <dbReference type="SAM" id="Phobius"/>
    </source>
</evidence>
<dbReference type="RefSeq" id="WP_100917071.1">
    <property type="nucleotide sequence ID" value="NZ_CP025057.1"/>
</dbReference>
<sequence length="375" mass="43017">MVWGESNSRDFLDWADFCRNNTVREKSINTSINGANFANDKSSSQYNSVKATILNTIESYKSISVQQLYNVLPESIVANPTSKHVILQLYFEDNLKIQGQAKNNNDRESNFVLIFVKKMIPKQPAPLTDRQKGQSNIEDLIDNNWQATGRKLEFDKMERKDKSNLNISLKRVNPTPTNRVGEKPNIDVRETIKEKPIPTPIPKAIPKEEIPVKVNSNITYIEIPKPKPEIIKEEVVSPIKMNLEYRPTPKVKEVIIEDKVFYGLSAFDLYYIEAFLSDAAIKEEAYQKEIKITRDIVKVRGDIKYTEEKQYSSLGKNIAKFFGCLTIVGIPFVIAYSGNKIRKKATKTYKEQLKNRGYDSIKQDLKLANPKIIEF</sequence>
<evidence type="ECO:0000313" key="2">
    <source>
        <dbReference type="EMBL" id="AUB32124.1"/>
    </source>
</evidence>
<dbReference type="OrthoDB" id="388324at2"/>
<evidence type="ECO:0000313" key="3">
    <source>
        <dbReference type="Proteomes" id="UP000231823"/>
    </source>
</evidence>
<dbReference type="EMBL" id="CP025057">
    <property type="protein sequence ID" value="AUB32124.1"/>
    <property type="molecule type" value="Genomic_DNA"/>
</dbReference>
<dbReference type="KEGG" id="sfz:SFLOR_v1c10780"/>
<keyword evidence="1" id="KW-0472">Membrane</keyword>
<keyword evidence="1" id="KW-0812">Transmembrane</keyword>